<dbReference type="EMBL" id="JAMKFB020000002">
    <property type="protein sequence ID" value="KAL0201508.1"/>
    <property type="molecule type" value="Genomic_DNA"/>
</dbReference>
<evidence type="ECO:0000313" key="1">
    <source>
        <dbReference type="EMBL" id="KAL0201508.1"/>
    </source>
</evidence>
<dbReference type="PANTHER" id="PTHR11590">
    <property type="entry name" value="PROTEIN-GLUTAMINE GAMMA-GLUTAMYLTRANSFERASE"/>
    <property type="match status" value="1"/>
</dbReference>
<gene>
    <name evidence="1" type="ORF">M9458_004695</name>
</gene>
<organism evidence="1 2">
    <name type="scientific">Cirrhinus mrigala</name>
    <name type="common">Mrigala</name>
    <dbReference type="NCBI Taxonomy" id="683832"/>
    <lineage>
        <taxon>Eukaryota</taxon>
        <taxon>Metazoa</taxon>
        <taxon>Chordata</taxon>
        <taxon>Craniata</taxon>
        <taxon>Vertebrata</taxon>
        <taxon>Euteleostomi</taxon>
        <taxon>Actinopterygii</taxon>
        <taxon>Neopterygii</taxon>
        <taxon>Teleostei</taxon>
        <taxon>Ostariophysi</taxon>
        <taxon>Cypriniformes</taxon>
        <taxon>Cyprinidae</taxon>
        <taxon>Labeoninae</taxon>
        <taxon>Labeonini</taxon>
        <taxon>Cirrhinus</taxon>
    </lineage>
</organism>
<dbReference type="InterPro" id="IPR038765">
    <property type="entry name" value="Papain-like_cys_pep_sf"/>
</dbReference>
<feature type="non-terminal residue" evidence="1">
    <location>
        <position position="1"/>
    </location>
</feature>
<dbReference type="AlphaFoldDB" id="A0ABD0RSX0"/>
<proteinExistence type="predicted"/>
<sequence length="64" mass="7100">NFHVWNDCWMARPDLPPGMGGWQAVDSTPQETSHGTFRCGPASLAAIRSGQVYLKFDTPFVFAE</sequence>
<name>A0ABD0RSX0_CIRMR</name>
<dbReference type="SUPFAM" id="SSF54001">
    <property type="entry name" value="Cysteine proteinases"/>
    <property type="match status" value="1"/>
</dbReference>
<evidence type="ECO:0000313" key="2">
    <source>
        <dbReference type="Proteomes" id="UP001529510"/>
    </source>
</evidence>
<dbReference type="InterPro" id="IPR050779">
    <property type="entry name" value="Transglutaminase"/>
</dbReference>
<protein>
    <submittedName>
        <fullName evidence="1">Uncharacterized protein</fullName>
    </submittedName>
</protein>
<comment type="caution">
    <text evidence="1">The sequence shown here is derived from an EMBL/GenBank/DDBJ whole genome shotgun (WGS) entry which is preliminary data.</text>
</comment>
<keyword evidence="2" id="KW-1185">Reference proteome</keyword>
<feature type="non-terminal residue" evidence="1">
    <location>
        <position position="64"/>
    </location>
</feature>
<dbReference type="Proteomes" id="UP001529510">
    <property type="component" value="Unassembled WGS sequence"/>
</dbReference>
<reference evidence="1 2" key="1">
    <citation type="submission" date="2024-05" db="EMBL/GenBank/DDBJ databases">
        <title>Genome sequencing and assembly of Indian major carp, Cirrhinus mrigala (Hamilton, 1822).</title>
        <authorList>
            <person name="Mohindra V."/>
            <person name="Chowdhury L.M."/>
            <person name="Lal K."/>
            <person name="Jena J.K."/>
        </authorList>
    </citation>
    <scope>NUCLEOTIDE SEQUENCE [LARGE SCALE GENOMIC DNA]</scope>
    <source>
        <strain evidence="1">CM1030</strain>
        <tissue evidence="1">Blood</tissue>
    </source>
</reference>
<dbReference type="Gene3D" id="3.90.260.10">
    <property type="entry name" value="Transglutaminase-like"/>
    <property type="match status" value="1"/>
</dbReference>
<dbReference type="PANTHER" id="PTHR11590:SF49">
    <property type="entry name" value="PROTEIN-GLUTAMINE GAMMA-GLUTAMYLTRANSFERASE K"/>
    <property type="match status" value="1"/>
</dbReference>
<accession>A0ABD0RSX0</accession>
<dbReference type="InterPro" id="IPR036985">
    <property type="entry name" value="Transglutaminase-like_sf"/>
</dbReference>